<name>A0A3P7M6W0_LITSI</name>
<proteinExistence type="predicted"/>
<dbReference type="Proteomes" id="UP000277928">
    <property type="component" value="Unassembled WGS sequence"/>
</dbReference>
<sequence length="71" mass="7482">MAISKDSQSPQSLTIAGCSDCIAVETTSSASFDNSFDSHPTLSLLLLSTSNVRNITCRIADTVIEMAAMNV</sequence>
<protein>
    <submittedName>
        <fullName evidence="1">Uncharacterized protein</fullName>
    </submittedName>
</protein>
<gene>
    <name evidence="1" type="ORF">NLS_LOCUS9663</name>
</gene>
<evidence type="ECO:0000313" key="2">
    <source>
        <dbReference type="Proteomes" id="UP000277928"/>
    </source>
</evidence>
<dbReference type="AlphaFoldDB" id="A0A3P7M6W0"/>
<dbReference type="EMBL" id="UYRX01001790">
    <property type="protein sequence ID" value="VDM92161.1"/>
    <property type="molecule type" value="Genomic_DNA"/>
</dbReference>
<accession>A0A3P7M6W0</accession>
<dbReference type="PROSITE" id="PS51257">
    <property type="entry name" value="PROKAR_LIPOPROTEIN"/>
    <property type="match status" value="1"/>
</dbReference>
<keyword evidence="2" id="KW-1185">Reference proteome</keyword>
<evidence type="ECO:0000313" key="1">
    <source>
        <dbReference type="EMBL" id="VDM92161.1"/>
    </source>
</evidence>
<reference evidence="1 2" key="1">
    <citation type="submission" date="2018-08" db="EMBL/GenBank/DDBJ databases">
        <authorList>
            <person name="Laetsch R D."/>
            <person name="Stevens L."/>
            <person name="Kumar S."/>
            <person name="Blaxter L. M."/>
        </authorList>
    </citation>
    <scope>NUCLEOTIDE SEQUENCE [LARGE SCALE GENOMIC DNA]</scope>
</reference>
<organism evidence="1 2">
    <name type="scientific">Litomosoides sigmodontis</name>
    <name type="common">Filarial nematode worm</name>
    <dbReference type="NCBI Taxonomy" id="42156"/>
    <lineage>
        <taxon>Eukaryota</taxon>
        <taxon>Metazoa</taxon>
        <taxon>Ecdysozoa</taxon>
        <taxon>Nematoda</taxon>
        <taxon>Chromadorea</taxon>
        <taxon>Rhabditida</taxon>
        <taxon>Spirurina</taxon>
        <taxon>Spiruromorpha</taxon>
        <taxon>Filarioidea</taxon>
        <taxon>Onchocercidae</taxon>
        <taxon>Litomosoides</taxon>
    </lineage>
</organism>